<keyword evidence="1" id="KW-0040">ANK repeat</keyword>
<feature type="repeat" description="ANK" evidence="1">
    <location>
        <begin position="192"/>
        <end position="224"/>
    </location>
</feature>
<feature type="compositionally biased region" description="Acidic residues" evidence="2">
    <location>
        <begin position="76"/>
        <end position="86"/>
    </location>
</feature>
<gene>
    <name evidence="3" type="ORF">NSCI0253_LOCUS26814</name>
</gene>
<organism evidence="3">
    <name type="scientific">Noctiluca scintillans</name>
    <name type="common">Sea sparkle</name>
    <name type="synonym">Red tide dinoflagellate</name>
    <dbReference type="NCBI Taxonomy" id="2966"/>
    <lineage>
        <taxon>Eukaryota</taxon>
        <taxon>Sar</taxon>
        <taxon>Alveolata</taxon>
        <taxon>Dinophyceae</taxon>
        <taxon>Noctilucales</taxon>
        <taxon>Noctilucaceae</taxon>
        <taxon>Noctiluca</taxon>
    </lineage>
</organism>
<evidence type="ECO:0000313" key="3">
    <source>
        <dbReference type="EMBL" id="CAD8852464.1"/>
    </source>
</evidence>
<dbReference type="Pfam" id="PF00023">
    <property type="entry name" value="Ank"/>
    <property type="match status" value="1"/>
</dbReference>
<name>A0A7S1F8W9_NOCSC</name>
<dbReference type="SMART" id="SM00248">
    <property type="entry name" value="ANK"/>
    <property type="match status" value="1"/>
</dbReference>
<reference evidence="3" key="1">
    <citation type="submission" date="2021-01" db="EMBL/GenBank/DDBJ databases">
        <authorList>
            <person name="Corre E."/>
            <person name="Pelletier E."/>
            <person name="Niang G."/>
            <person name="Scheremetjew M."/>
            <person name="Finn R."/>
            <person name="Kale V."/>
            <person name="Holt S."/>
            <person name="Cochrane G."/>
            <person name="Meng A."/>
            <person name="Brown T."/>
            <person name="Cohen L."/>
        </authorList>
    </citation>
    <scope>NUCLEOTIDE SEQUENCE</scope>
</reference>
<dbReference type="PROSITE" id="PS50297">
    <property type="entry name" value="ANK_REP_REGION"/>
    <property type="match status" value="1"/>
</dbReference>
<protein>
    <submittedName>
        <fullName evidence="3">Uncharacterized protein</fullName>
    </submittedName>
</protein>
<dbReference type="SUPFAM" id="SSF48403">
    <property type="entry name" value="Ankyrin repeat"/>
    <property type="match status" value="1"/>
</dbReference>
<dbReference type="AlphaFoldDB" id="A0A7S1F8W9"/>
<dbReference type="EMBL" id="HBFQ01037913">
    <property type="protein sequence ID" value="CAD8852464.1"/>
    <property type="molecule type" value="Transcribed_RNA"/>
</dbReference>
<dbReference type="Gene3D" id="1.25.40.20">
    <property type="entry name" value="Ankyrin repeat-containing domain"/>
    <property type="match status" value="1"/>
</dbReference>
<sequence>MGQSESCGVATCPNEKEQRHEGCAPTYAVVNDTSRDADCSTLLGRRRRKEKVCGGPDLTKNAALEWLSWLPNPLECADDSSSDEEGQPGPPPLSLQEEADMARRFLVMAAGGRFPAGPRPVEIPPKMEPFDETIEREFEETARKERLAQEAADREMRVTMEMQEREAQERVRDFLAFNGFQGINVARKRMIGSCYPLHVAAKRANLEMVKLLLQSGADPLSTNSKGQTPRKVALMRDKQGSHADVVALLASAEQ</sequence>
<dbReference type="InterPro" id="IPR036770">
    <property type="entry name" value="Ankyrin_rpt-contain_sf"/>
</dbReference>
<feature type="region of interest" description="Disordered" evidence="2">
    <location>
        <begin position="75"/>
        <end position="95"/>
    </location>
</feature>
<dbReference type="InterPro" id="IPR002110">
    <property type="entry name" value="Ankyrin_rpt"/>
</dbReference>
<proteinExistence type="predicted"/>
<evidence type="ECO:0000256" key="2">
    <source>
        <dbReference type="SAM" id="MobiDB-lite"/>
    </source>
</evidence>
<dbReference type="PROSITE" id="PS50088">
    <property type="entry name" value="ANK_REPEAT"/>
    <property type="match status" value="1"/>
</dbReference>
<accession>A0A7S1F8W9</accession>
<evidence type="ECO:0000256" key="1">
    <source>
        <dbReference type="PROSITE-ProRule" id="PRU00023"/>
    </source>
</evidence>